<dbReference type="GO" id="GO:0016020">
    <property type="term" value="C:membrane"/>
    <property type="evidence" value="ECO:0007669"/>
    <property type="project" value="UniProtKB-SubCell"/>
</dbReference>
<accession>A0A1C4GUH4</accession>
<protein>
    <submittedName>
        <fullName evidence="9">O-antigen ligase</fullName>
    </submittedName>
</protein>
<feature type="transmembrane region" description="Helical" evidence="5">
    <location>
        <begin position="208"/>
        <end position="224"/>
    </location>
</feature>
<name>A0A1C4GUH4_9GAMM</name>
<dbReference type="PANTHER" id="PTHR37422">
    <property type="entry name" value="TEICHURONIC ACID BIOSYNTHESIS PROTEIN TUAE"/>
    <property type="match status" value="1"/>
</dbReference>
<feature type="transmembrane region" description="Helical" evidence="5">
    <location>
        <begin position="186"/>
        <end position="202"/>
    </location>
</feature>
<feature type="domain" description="Virulence factor membrane-bound polymerase C-terminal" evidence="7">
    <location>
        <begin position="367"/>
        <end position="523"/>
    </location>
</feature>
<evidence type="ECO:0000256" key="5">
    <source>
        <dbReference type="SAM" id="Phobius"/>
    </source>
</evidence>
<proteinExistence type="predicted"/>
<evidence type="ECO:0000256" key="2">
    <source>
        <dbReference type="ARBA" id="ARBA00022692"/>
    </source>
</evidence>
<dbReference type="Pfam" id="PF15864">
    <property type="entry name" value="PglL_A"/>
    <property type="match status" value="1"/>
</dbReference>
<evidence type="ECO:0000256" key="4">
    <source>
        <dbReference type="ARBA" id="ARBA00023136"/>
    </source>
</evidence>
<keyword evidence="9" id="KW-0436">Ligase</keyword>
<gene>
    <name evidence="9" type="ORF">GA0116959_104146</name>
</gene>
<evidence type="ECO:0000313" key="9">
    <source>
        <dbReference type="EMBL" id="SCC71515.1"/>
    </source>
</evidence>
<dbReference type="GO" id="GO:0016874">
    <property type="term" value="F:ligase activity"/>
    <property type="evidence" value="ECO:0007669"/>
    <property type="project" value="UniProtKB-KW"/>
</dbReference>
<dbReference type="EMBL" id="FMBK01000004">
    <property type="protein sequence ID" value="SCC71515.1"/>
    <property type="molecule type" value="Genomic_DNA"/>
</dbReference>
<sequence length="548" mass="62799">MKFFLLLLASVFIALAWLLPIHYRPWVTYTGELFAFLSLFALGALYLKDKIKLPMMSLPLLFLAGVPLVQYFSGSLFFFDKALLSSLFVLGFWFSMVIGYNLSIEPIERKQIFTGLSGVLLLTGTATAMIAICQWLTLDAYIPGMVNMQHAVRPYANFAQPNNMATFLVMSLMACLYLYETQKLKTWVLSLCAVMIIFAIALSQSRTSWVACLCILLYGAYQQYKGFIRLKWFYSLTWLGLFIAFILLLPLATQLVAQLTDANIAQTKDVIARATGDMSRLAIWEQMLHAIADRPWFGYGWNQTSVAYALVSEHFQGPVWIRSAHNFIIDFVLWNGLIIALPFLAYFGYWGYQLHKQINSVESVIGILMIGAVLVHAMLEFPQYYAYFLLPVGFILGLVQSQNTNTKALTLSPNFMRVGYVGAVLLCILIVRDYAVMVPKLNQSMRYENTPEKITNQDQVYLLEEFNRRITWIRMNPYSKANHQQLQEIQEMVLNYPTQYDLVKYAKILAFNGYEAEARHQLELLKKIRKVDYDYASLAQSNTENEKD</sequence>
<organism evidence="9 10">
    <name type="scientific">Acinetobacter albensis</name>
    <dbReference type="NCBI Taxonomy" id="1673609"/>
    <lineage>
        <taxon>Bacteria</taxon>
        <taxon>Pseudomonadati</taxon>
        <taxon>Pseudomonadota</taxon>
        <taxon>Gammaproteobacteria</taxon>
        <taxon>Moraxellales</taxon>
        <taxon>Moraxellaceae</taxon>
        <taxon>Acinetobacter</taxon>
    </lineage>
</organism>
<reference evidence="9 10" key="1">
    <citation type="submission" date="2016-08" db="EMBL/GenBank/DDBJ databases">
        <authorList>
            <person name="Seilhamer J.J."/>
        </authorList>
    </citation>
    <scope>NUCLEOTIDE SEQUENCE [LARGE SCALE GENOMIC DNA]</scope>
    <source>
        <strain evidence="9 10">ANC 4874</strain>
    </source>
</reference>
<keyword evidence="3 5" id="KW-1133">Transmembrane helix</keyword>
<feature type="transmembrane region" description="Helical" evidence="5">
    <location>
        <begin position="116"/>
        <end position="138"/>
    </location>
</feature>
<comment type="subcellular location">
    <subcellularLocation>
        <location evidence="1">Membrane</location>
        <topology evidence="1">Multi-pass membrane protein</topology>
    </subcellularLocation>
</comment>
<dbReference type="InterPro" id="IPR021797">
    <property type="entry name" value="Wzy_C_2"/>
</dbReference>
<feature type="transmembrane region" description="Helical" evidence="5">
    <location>
        <begin position="327"/>
        <end position="349"/>
    </location>
</feature>
<feature type="transmembrane region" description="Helical" evidence="5">
    <location>
        <begin position="415"/>
        <end position="435"/>
    </location>
</feature>
<keyword evidence="4 5" id="KW-0472">Membrane</keyword>
<evidence type="ECO:0000256" key="3">
    <source>
        <dbReference type="ARBA" id="ARBA00022989"/>
    </source>
</evidence>
<evidence type="ECO:0000259" key="8">
    <source>
        <dbReference type="Pfam" id="PF15864"/>
    </source>
</evidence>
<evidence type="ECO:0000259" key="6">
    <source>
        <dbReference type="Pfam" id="PF04932"/>
    </source>
</evidence>
<dbReference type="Pfam" id="PF04932">
    <property type="entry name" value="Wzy_C"/>
    <property type="match status" value="1"/>
</dbReference>
<evidence type="ECO:0000256" key="1">
    <source>
        <dbReference type="ARBA" id="ARBA00004141"/>
    </source>
</evidence>
<dbReference type="OrthoDB" id="4448at2"/>
<dbReference type="InterPro" id="IPR007016">
    <property type="entry name" value="O-antigen_ligase-rel_domated"/>
</dbReference>
<dbReference type="AlphaFoldDB" id="A0A1C4GUH4"/>
<dbReference type="PANTHER" id="PTHR37422:SF13">
    <property type="entry name" value="LIPOPOLYSACCHARIDE BIOSYNTHESIS PROTEIN PA4999-RELATED"/>
    <property type="match status" value="1"/>
</dbReference>
<dbReference type="InterPro" id="IPR031726">
    <property type="entry name" value="PglL_A"/>
</dbReference>
<feature type="transmembrane region" description="Helical" evidence="5">
    <location>
        <begin position="85"/>
        <end position="104"/>
    </location>
</feature>
<feature type="transmembrane region" description="Helical" evidence="5">
    <location>
        <begin position="158"/>
        <end position="179"/>
    </location>
</feature>
<dbReference type="InterPro" id="IPR051533">
    <property type="entry name" value="WaaL-like"/>
</dbReference>
<feature type="transmembrane region" description="Helical" evidence="5">
    <location>
        <begin position="26"/>
        <end position="47"/>
    </location>
</feature>
<feature type="transmembrane region" description="Helical" evidence="5">
    <location>
        <begin position="236"/>
        <end position="257"/>
    </location>
</feature>
<evidence type="ECO:0000259" key="7">
    <source>
        <dbReference type="Pfam" id="PF11846"/>
    </source>
</evidence>
<feature type="domain" description="O-antigen ligase-related" evidence="6">
    <location>
        <begin position="192"/>
        <end position="340"/>
    </location>
</feature>
<dbReference type="RefSeq" id="WP_092718734.1">
    <property type="nucleotide sequence ID" value="NZ_FMBK01000004.1"/>
</dbReference>
<keyword evidence="2 5" id="KW-0812">Transmembrane</keyword>
<feature type="transmembrane region" description="Helical" evidence="5">
    <location>
        <begin position="385"/>
        <end position="403"/>
    </location>
</feature>
<feature type="domain" description="Protein glycosylation ligase" evidence="8">
    <location>
        <begin position="154"/>
        <end position="178"/>
    </location>
</feature>
<feature type="transmembrane region" description="Helical" evidence="5">
    <location>
        <begin position="361"/>
        <end position="379"/>
    </location>
</feature>
<feature type="transmembrane region" description="Helical" evidence="5">
    <location>
        <begin position="59"/>
        <end position="79"/>
    </location>
</feature>
<dbReference type="Proteomes" id="UP000243661">
    <property type="component" value="Unassembled WGS sequence"/>
</dbReference>
<evidence type="ECO:0000313" key="10">
    <source>
        <dbReference type="Proteomes" id="UP000243661"/>
    </source>
</evidence>
<dbReference type="Pfam" id="PF11846">
    <property type="entry name" value="Wzy_C_2"/>
    <property type="match status" value="1"/>
</dbReference>